<keyword evidence="3" id="KW-1185">Reference proteome</keyword>
<dbReference type="InterPro" id="IPR045584">
    <property type="entry name" value="Pilin-like"/>
</dbReference>
<accession>A0ABS8XT17</accession>
<dbReference type="Pfam" id="PF07963">
    <property type="entry name" value="N_methyl"/>
    <property type="match status" value="1"/>
</dbReference>
<name>A0ABS8XT17_9BURK</name>
<keyword evidence="1" id="KW-1133">Transmembrane helix</keyword>
<sequence>MSSPSRTSRRSAGLTLVEMMVGVAVLGVVVAAAIPSLTGLMERRRITAAASEIASIFNQARAESLAASERITVHMEDVPATVGQFSCIRLSTHGGIDRCKCNLPEASVCATGYSKQLRSYILPHSSSVRFSSQADKWNTLSQTVIYASGLLQDNVSNVRVNIVGDRTGAKLRVETNPVGRVHICSPDASMSGYPKCE</sequence>
<dbReference type="Proteomes" id="UP001200741">
    <property type="component" value="Unassembled WGS sequence"/>
</dbReference>
<dbReference type="NCBIfam" id="TIGR02532">
    <property type="entry name" value="IV_pilin_GFxxxE"/>
    <property type="match status" value="1"/>
</dbReference>
<dbReference type="RefSeq" id="WP_233372896.1">
    <property type="nucleotide sequence ID" value="NZ_JAJTWU010000006.1"/>
</dbReference>
<organism evidence="2 3">
    <name type="scientific">Pelomonas cellulosilytica</name>
    <dbReference type="NCBI Taxonomy" id="2906762"/>
    <lineage>
        <taxon>Bacteria</taxon>
        <taxon>Pseudomonadati</taxon>
        <taxon>Pseudomonadota</taxon>
        <taxon>Betaproteobacteria</taxon>
        <taxon>Burkholderiales</taxon>
        <taxon>Sphaerotilaceae</taxon>
        <taxon>Roseateles</taxon>
    </lineage>
</organism>
<keyword evidence="1" id="KW-0472">Membrane</keyword>
<comment type="caution">
    <text evidence="2">The sequence shown here is derived from an EMBL/GenBank/DDBJ whole genome shotgun (WGS) entry which is preliminary data.</text>
</comment>
<proteinExistence type="predicted"/>
<evidence type="ECO:0000256" key="1">
    <source>
        <dbReference type="SAM" id="Phobius"/>
    </source>
</evidence>
<gene>
    <name evidence="2" type="ORF">LXT13_15655</name>
</gene>
<keyword evidence="1" id="KW-0812">Transmembrane</keyword>
<dbReference type="Gene3D" id="3.30.700.10">
    <property type="entry name" value="Glycoprotein, Type 4 Pilin"/>
    <property type="match status" value="1"/>
</dbReference>
<evidence type="ECO:0000313" key="2">
    <source>
        <dbReference type="EMBL" id="MCE4555842.1"/>
    </source>
</evidence>
<dbReference type="EMBL" id="JAJTWU010000006">
    <property type="protein sequence ID" value="MCE4555842.1"/>
    <property type="molecule type" value="Genomic_DNA"/>
</dbReference>
<dbReference type="SUPFAM" id="SSF54523">
    <property type="entry name" value="Pili subunits"/>
    <property type="match status" value="1"/>
</dbReference>
<reference evidence="2 3" key="1">
    <citation type="submission" date="2021-12" db="EMBL/GenBank/DDBJ databases">
        <title>Genome seq of P8.</title>
        <authorList>
            <person name="Seo T."/>
        </authorList>
    </citation>
    <scope>NUCLEOTIDE SEQUENCE [LARGE SCALE GENOMIC DNA]</scope>
    <source>
        <strain evidence="2 3">P8</strain>
    </source>
</reference>
<dbReference type="PROSITE" id="PS00409">
    <property type="entry name" value="PROKAR_NTER_METHYL"/>
    <property type="match status" value="1"/>
</dbReference>
<protein>
    <submittedName>
        <fullName evidence="2">Prepilin-type N-terminal cleavage/methylation domain-containing protein</fullName>
    </submittedName>
</protein>
<evidence type="ECO:0000313" key="3">
    <source>
        <dbReference type="Proteomes" id="UP001200741"/>
    </source>
</evidence>
<feature type="transmembrane region" description="Helical" evidence="1">
    <location>
        <begin position="12"/>
        <end position="34"/>
    </location>
</feature>
<dbReference type="InterPro" id="IPR012902">
    <property type="entry name" value="N_methyl_site"/>
</dbReference>